<gene>
    <name evidence="2" type="ORF">G5C60_29850</name>
</gene>
<evidence type="ECO:0000313" key="3">
    <source>
        <dbReference type="Proteomes" id="UP000472335"/>
    </source>
</evidence>
<reference evidence="2 3" key="1">
    <citation type="submission" date="2020-02" db="EMBL/GenBank/DDBJ databases">
        <title>Whole-genome analyses of novel actinobacteria.</title>
        <authorList>
            <person name="Sahin N."/>
            <person name="Gencbay T."/>
        </authorList>
    </citation>
    <scope>NUCLEOTIDE SEQUENCE [LARGE SCALE GENOMIC DNA]</scope>
    <source>
        <strain evidence="2 3">HC44</strain>
    </source>
</reference>
<comment type="caution">
    <text evidence="2">The sequence shown here is derived from an EMBL/GenBank/DDBJ whole genome shotgun (WGS) entry which is preliminary data.</text>
</comment>
<accession>A0A6G4VC95</accession>
<feature type="region of interest" description="Disordered" evidence="1">
    <location>
        <begin position="1"/>
        <end position="52"/>
    </location>
</feature>
<sequence>PPAPAPAPAPAYGAPAQAPTGQSGPELATTDISGSLSTKVPGGVSANGSNSLLPTAKDAADVLNAAKPMHGNLWL</sequence>
<dbReference type="RefSeq" id="WP_420907422.1">
    <property type="nucleotide sequence ID" value="NZ_JAAKZY010000112.1"/>
</dbReference>
<name>A0A6G4VC95_9ACTN</name>
<protein>
    <submittedName>
        <fullName evidence="2">Uncharacterized protein</fullName>
    </submittedName>
</protein>
<organism evidence="2 3">
    <name type="scientific">Streptomyces scabichelini</name>
    <dbReference type="NCBI Taxonomy" id="2711217"/>
    <lineage>
        <taxon>Bacteria</taxon>
        <taxon>Bacillati</taxon>
        <taxon>Actinomycetota</taxon>
        <taxon>Actinomycetes</taxon>
        <taxon>Kitasatosporales</taxon>
        <taxon>Streptomycetaceae</taxon>
        <taxon>Streptomyces</taxon>
    </lineage>
</organism>
<proteinExistence type="predicted"/>
<keyword evidence="3" id="KW-1185">Reference proteome</keyword>
<feature type="non-terminal residue" evidence="2">
    <location>
        <position position="1"/>
    </location>
</feature>
<evidence type="ECO:0000256" key="1">
    <source>
        <dbReference type="SAM" id="MobiDB-lite"/>
    </source>
</evidence>
<evidence type="ECO:0000313" key="2">
    <source>
        <dbReference type="EMBL" id="NGO11686.1"/>
    </source>
</evidence>
<dbReference type="AlphaFoldDB" id="A0A6G4VC95"/>
<dbReference type="EMBL" id="JAAKZY010000112">
    <property type="protein sequence ID" value="NGO11686.1"/>
    <property type="molecule type" value="Genomic_DNA"/>
</dbReference>
<dbReference type="Proteomes" id="UP000472335">
    <property type="component" value="Unassembled WGS sequence"/>
</dbReference>
<feature type="compositionally biased region" description="Low complexity" evidence="1">
    <location>
        <begin position="10"/>
        <end position="19"/>
    </location>
</feature>